<dbReference type="InterPro" id="IPR013216">
    <property type="entry name" value="Methyltransf_11"/>
</dbReference>
<dbReference type="SUPFAM" id="SSF53335">
    <property type="entry name" value="S-adenosyl-L-methionine-dependent methyltransferases"/>
    <property type="match status" value="1"/>
</dbReference>
<feature type="domain" description="Methyltransferase type 11" evidence="1">
    <location>
        <begin position="59"/>
        <end position="157"/>
    </location>
</feature>
<proteinExistence type="predicted"/>
<keyword evidence="2" id="KW-0808">Transferase</keyword>
<evidence type="ECO:0000313" key="2">
    <source>
        <dbReference type="EMBL" id="BAV32770.1"/>
    </source>
</evidence>
<reference evidence="2 3" key="1">
    <citation type="submission" date="2015-05" db="EMBL/GenBank/DDBJ databases">
        <title>Complete genome sequence of a sulfur-oxidizing gammaproteobacterium strain HA5.</title>
        <authorList>
            <person name="Miura A."/>
            <person name="Kojima H."/>
            <person name="Fukui M."/>
        </authorList>
    </citation>
    <scope>NUCLEOTIDE SEQUENCE [LARGE SCALE GENOMIC DNA]</scope>
    <source>
        <strain evidence="2 3">HA5</strain>
    </source>
</reference>
<accession>A0A1B4XDB5</accession>
<dbReference type="InParanoid" id="A0A1B4XDB5"/>
<dbReference type="EMBL" id="AP014879">
    <property type="protein sequence ID" value="BAV32770.1"/>
    <property type="molecule type" value="Genomic_DNA"/>
</dbReference>
<keyword evidence="3" id="KW-1185">Reference proteome</keyword>
<gene>
    <name evidence="2" type="ORF">SCL_0448</name>
</gene>
<organism evidence="2 3">
    <name type="scientific">Sulfuricaulis limicola</name>
    <dbReference type="NCBI Taxonomy" id="1620215"/>
    <lineage>
        <taxon>Bacteria</taxon>
        <taxon>Pseudomonadati</taxon>
        <taxon>Pseudomonadota</taxon>
        <taxon>Gammaproteobacteria</taxon>
        <taxon>Acidiferrobacterales</taxon>
        <taxon>Acidiferrobacteraceae</taxon>
        <taxon>Sulfuricaulis</taxon>
    </lineage>
</organism>
<dbReference type="Gene3D" id="3.40.50.150">
    <property type="entry name" value="Vaccinia Virus protein VP39"/>
    <property type="match status" value="1"/>
</dbReference>
<protein>
    <submittedName>
        <fullName evidence="2">Methyltransferase type 11</fullName>
    </submittedName>
</protein>
<sequence>MAEQQLSFDAAKYKNAQREQWNKDGAAWRRWNPTLDRWYGEMTRQMLDLARIQPGQRILDIAAGAGEPAVSAAKRVGPGGYVLATDISEGIVELALQVAREHGLEQIETRAMDGEKLDLPDASFDAVLCRLGLMYMPHPVTALREWRRALRAGGRVAVVVFSTPDRNSWGAVPASIIRRRAQLPPPVPGQPGPFSLGGPGALEGVFRQAGFANPEVRAVPVPHRMGSAAEYVQVAREAFGAFNAMMAHLSPQERESVWNEIEGSMRSFESPGGFEVPGECLVGAATK</sequence>
<name>A0A1B4XDB5_9GAMM</name>
<evidence type="ECO:0000259" key="1">
    <source>
        <dbReference type="Pfam" id="PF08241"/>
    </source>
</evidence>
<dbReference type="InterPro" id="IPR029063">
    <property type="entry name" value="SAM-dependent_MTases_sf"/>
</dbReference>
<dbReference type="Pfam" id="PF08241">
    <property type="entry name" value="Methyltransf_11"/>
    <property type="match status" value="1"/>
</dbReference>
<dbReference type="RefSeq" id="WP_096359585.1">
    <property type="nucleotide sequence ID" value="NZ_AP014879.1"/>
</dbReference>
<dbReference type="GO" id="GO:0032259">
    <property type="term" value="P:methylation"/>
    <property type="evidence" value="ECO:0007669"/>
    <property type="project" value="UniProtKB-KW"/>
</dbReference>
<dbReference type="CDD" id="cd02440">
    <property type="entry name" value="AdoMet_MTases"/>
    <property type="match status" value="1"/>
</dbReference>
<evidence type="ECO:0000313" key="3">
    <source>
        <dbReference type="Proteomes" id="UP000243180"/>
    </source>
</evidence>
<dbReference type="OrthoDB" id="9808140at2"/>
<dbReference type="Proteomes" id="UP000243180">
    <property type="component" value="Chromosome"/>
</dbReference>
<keyword evidence="2" id="KW-0489">Methyltransferase</keyword>
<dbReference type="PANTHER" id="PTHR43591">
    <property type="entry name" value="METHYLTRANSFERASE"/>
    <property type="match status" value="1"/>
</dbReference>
<dbReference type="AlphaFoldDB" id="A0A1B4XDB5"/>
<dbReference type="PANTHER" id="PTHR43591:SF24">
    <property type="entry name" value="2-METHOXY-6-POLYPRENYL-1,4-BENZOQUINOL METHYLASE, MITOCHONDRIAL"/>
    <property type="match status" value="1"/>
</dbReference>
<dbReference type="GO" id="GO:0008757">
    <property type="term" value="F:S-adenosylmethionine-dependent methyltransferase activity"/>
    <property type="evidence" value="ECO:0007669"/>
    <property type="project" value="InterPro"/>
</dbReference>
<dbReference type="KEGG" id="slim:SCL_0448"/>